<gene>
    <name evidence="1" type="ORF">TRFO_22664</name>
</gene>
<dbReference type="EMBL" id="MLAK01000659">
    <property type="protein sequence ID" value="OHT08749.1"/>
    <property type="molecule type" value="Genomic_DNA"/>
</dbReference>
<dbReference type="GeneID" id="94837384"/>
<dbReference type="Proteomes" id="UP000179807">
    <property type="component" value="Unassembled WGS sequence"/>
</dbReference>
<protein>
    <submittedName>
        <fullName evidence="1">Uncharacterized protein</fullName>
    </submittedName>
</protein>
<proteinExistence type="predicted"/>
<reference evidence="1" key="1">
    <citation type="submission" date="2016-10" db="EMBL/GenBank/DDBJ databases">
        <authorList>
            <person name="Benchimol M."/>
            <person name="Almeida L.G."/>
            <person name="Vasconcelos A.T."/>
            <person name="Perreira-Neves A."/>
            <person name="Rosa I.A."/>
            <person name="Tasca T."/>
            <person name="Bogo M.R."/>
            <person name="de Souza W."/>
        </authorList>
    </citation>
    <scope>NUCLEOTIDE SEQUENCE [LARGE SCALE GENOMIC DNA]</scope>
    <source>
        <strain evidence="1">K</strain>
    </source>
</reference>
<organism evidence="1 2">
    <name type="scientific">Tritrichomonas foetus</name>
    <dbReference type="NCBI Taxonomy" id="1144522"/>
    <lineage>
        <taxon>Eukaryota</taxon>
        <taxon>Metamonada</taxon>
        <taxon>Parabasalia</taxon>
        <taxon>Tritrichomonadida</taxon>
        <taxon>Tritrichomonadidae</taxon>
        <taxon>Tritrichomonas</taxon>
    </lineage>
</organism>
<dbReference type="RefSeq" id="XP_068361885.1">
    <property type="nucleotide sequence ID" value="XM_068502680.1"/>
</dbReference>
<keyword evidence="2" id="KW-1185">Reference proteome</keyword>
<name>A0A1J4KHD4_9EUKA</name>
<evidence type="ECO:0000313" key="2">
    <source>
        <dbReference type="Proteomes" id="UP000179807"/>
    </source>
</evidence>
<dbReference type="OrthoDB" id="10664803at2759"/>
<sequence>MTDQQALFTSLLCSGHFPPISDDVLDNIEDFLIYSVNADINIHIDILMQYYAENFNFFMSENNNLSERDFHLQYRLLHTMRYIRPSFLSTEFSTQLENYAFFYLNNSSQEMIREAFIVLVDHFISRQHGAQKRIIELVKFIMNFLNRASQMIQEIDHQLLFNIIYSFRYLLSVADQSLIESVLPTTIGIFTKIIYNALQLKDSPNFFPTFELIVAKSLRLVALFTEWFKKIPNDSFSLILEIQKNIPDDVRFVHIYQNFMVLACSIIELKQPIHSESSIETVMSQIMNISPLFVHPPFNKSRRAIIFFHAMKNWIIYRDKTQPSIFLSIISKTMPVFGHLQGQIPFLRCTFEIYQAFITPELFENSPYLQVDLLEQFIVALEMTRDEFDSYDLEAPTRPFDIEYFLESNIILTKLIGLVIITKDMGEKPLSGVTDLLIRFINYFSFFLDLAGRCGNSHAPNQIFTNFVHSQITLTNFKKRVNEHISLFIQLLTRLPAKLLNYIINGHLIMLLPSKPYHNHHIMLILQLVRTLKSPTIFYVSYFHCIVKHFDYLFLREQNNGILYTTKNVFQEAFEKSQDQSMASQLCHSFYAFLMLSIASKNKYMIELAFDLLQHIRGAKDPKDVKPAKLATFCQLMKQSQFSYHIILRSISDDPNLEIIVSVLAVYLFPLLNIQADQIDAWISLFLPALESDTHRLFACQPLLEWRLSLCIPNLRESTQYRLITALSKEPKCVKVILSKIPEITARHANTVVLPPERRFLIKYTDSKNNNSNLNNDNSNNDKDGYELPYNAILNSIELETNPTDEQLEALTSCFIKLVGKLQFIESIVNPEIVRTCKFLIKHKKELLEHAHERVEIPAKYSLLVLREQYELTIDDYSQYVEKLDDFLNYITLLCYKPSTVKTALVMIDKILPKVPVSFIFLRVATSLLHSSIYEHKTVNRIFEKHLFARQFKIEDELIVKAMCQAFYGATRISTKHFRLLALKALDFFQPNYVEENRKNIIKDMGRFQANVPYRRFDLIFMRPFDDVPDPIGTITKLISTLGTIHISSITPEVQRLLKTAFLNDKFLIPIETAKFILKIIIKMLPYLPFNKNMVQIYDQLVATLRDEKSKPLIPYFFTKIKKYFKISLSNGSAKGYPSINGSIPSLFNTSRPLVTPSVEDLQFLHFFVKYTSPQFSVCAQWLISAIRLIQQNVHTMSAETLQNSITYILRITRRIRLNDQKLDLTSLFTVIFEFFTFSRYSLLPISIPLYKLPLADPLLTLQVITTSLKSNWSTDVIYIASEMIAIKKCSIFRQMCFKEILGNLKLIFKFLTSDSLRKDLDFIILRTISTLSNIVENLDGEDFDLHAALHLAKYVFRSIEMMNKGFKPSFIYGFTSIFFPIRHIKTIETRLFQTYLNEIIPLFMIYPFLFYHPLFLRKFSNFMKQLSPEYRNQIWKELPSKATDKIFSKTLANQMMNELYSTFPPHEKTTIRIGFKDYPTNKFFLAYALNYSAAMIGAHSNVIIEDLCDSPIKFTNAQVHALWIRQKHLDLGSVKTITRFSHISKFLSSFNDYSDEDLEIHLSKLLSRHPFMFKQSLLCFRLLGQKNFIVKTPSRSLLQFIFGLSAATLENINRLPERQFIGCLPLVFMTLHKIGVMSVASRVIDLLVFTTILVLKKLPNSISVAQIIPYTIELYISSISFQDINQNRFSELRSLLEERKEKTGPEDQARMRFVYQLIPPLSNILYANKFIPNDLLPSVFFAANFPKEIMSLYQKALQSSYAAGGFHLAKKILENTHETLKVKNLALSEPTNSIFATIAEWIKQSGSDQDTSNFVHLLMDSFKPITENKAYSEFSNLKQPVHDDVIKCIESLESELNIIQVLKKKYPQLKILDTPTYENNFDGLLDAAFRIDWFSIHPSVHKSIFLKMLLPQVFHKQIYKMKEIEKDDIIVSVSQSLPNEFRRFIEYYVYSFPDSSLSTSLSQTFTFSHAPPLISHSLYQNMHFLECSNDWNDSLGLLTREHPSLLTATSFHQISNFAAARAHYLRTMGEDSNSYFHALMKLRTIVLNLTLASTSNLRDTILGVKKETQTPLITLPIFQDTSPHFEFKTAMSEITPGKYSTSFLSPTYIPMYFKSSMIEECQQIIYVYLHHQVNVNDLLRLSTIQWTSSLDKGVAMISNLAWRFSMLEDFVKNSSTIDSTLLQHLPKLNEAIKVNHEIAAKLLSRAGSFYHALHELEYSDSNNDLINSPPTSLQRISRFLAKKSNSYTALRLSAILTLRDITNSARMMNQMTRRQSLNLLMTLQHYFPEYVYREQFIPRLFQELQQPDIVDRNIIIAMIVSLVKQDEKLRQVFSQRLGQLKEDERELWMAWLPVVFQVCKTVPIDFMMSLLSYNTSYFLLQLHHLKNSRMIHDKDYFNEMNNEMKNKKEVISEFEGSLEFIKRCEPDIQQMIRSIRAIRLFYFALIKGRSVPEYPEETKTLYSNFEELTNYIDSHPPIFDSHLRQTNYTSLTGFRFPTMNQNVMRVSIESKSPNEAHLHYTTIRGESRTCLLVSPIVYRYTPNEYIFTYILQKMIDRRREEYSLIYYPQAFLIHPMLLLVNSPAASNMSNICAPHSIPKMLFKYSDISKEQMVSPKEQLVSPKEAVDRRKATIPDDLLFKWFIKGAQGNKNDFIYMRKSFATHFATISYLHSLFGTPQMINPPLLFYEDRQRIWFPGFMDKTITYASIAMTNQINGLLPEFVMRGSFATSWNTLATVIVSNQDRIRTCLSAIAPELSEDEKQLSRLSERIKGFGSQIGEDTDKSDEYFPFLYLDHLIKTSKNSLLAQPTKFGWV</sequence>
<evidence type="ECO:0000313" key="1">
    <source>
        <dbReference type="EMBL" id="OHT08749.1"/>
    </source>
</evidence>
<dbReference type="VEuPathDB" id="TrichDB:TRFO_22664"/>
<comment type="caution">
    <text evidence="1">The sequence shown here is derived from an EMBL/GenBank/DDBJ whole genome shotgun (WGS) entry which is preliminary data.</text>
</comment>
<accession>A0A1J4KHD4</accession>